<evidence type="ECO:0000313" key="10">
    <source>
        <dbReference type="Proteomes" id="UP000070560"/>
    </source>
</evidence>
<name>A0A7U4TJ51_DESA2</name>
<reference evidence="9 10" key="1">
    <citation type="submission" date="2015-10" db="EMBL/GenBank/DDBJ databases">
        <title>Candidatus Desulfofervidus auxilii, a hydrogenotrophic sulfate-reducing bacterium involved in the thermophilic anaerobic oxidation of methane.</title>
        <authorList>
            <person name="Krukenberg V."/>
            <person name="Richter M."/>
            <person name="Wegener G."/>
        </authorList>
    </citation>
    <scope>NUCLEOTIDE SEQUENCE [LARGE SCALE GENOMIC DNA]</scope>
    <source>
        <strain evidence="9 10">HS1</strain>
    </source>
</reference>
<comment type="function">
    <text evidence="7">Catalyzes the N-acylation of UDP-3-O-acylglucosamine using 3-hydroxyacyl-ACP as the acyl donor. Is involved in the biosynthesis of lipid A, a phosphorylated glycolipid that anchors the lipopolysaccharide to the outer membrane of the cell.</text>
</comment>
<dbReference type="OrthoDB" id="9784739at2"/>
<dbReference type="Gene3D" id="3.40.1390.10">
    <property type="entry name" value="MurE/MurF, N-terminal domain"/>
    <property type="match status" value="1"/>
</dbReference>
<evidence type="ECO:0000256" key="4">
    <source>
        <dbReference type="ARBA" id="ARBA00022737"/>
    </source>
</evidence>
<evidence type="ECO:0000259" key="8">
    <source>
        <dbReference type="Pfam" id="PF04613"/>
    </source>
</evidence>
<keyword evidence="5 7" id="KW-0443">Lipid metabolism</keyword>
<evidence type="ECO:0000256" key="7">
    <source>
        <dbReference type="HAMAP-Rule" id="MF_00523"/>
    </source>
</evidence>
<accession>A0A7U4TJ51</accession>
<keyword evidence="10" id="KW-1185">Reference proteome</keyword>
<dbReference type="GO" id="GO:0016020">
    <property type="term" value="C:membrane"/>
    <property type="evidence" value="ECO:0007669"/>
    <property type="project" value="GOC"/>
</dbReference>
<comment type="catalytic activity">
    <reaction evidence="7">
        <text>a UDP-3-O-[(3R)-3-hydroxyacyl]-alpha-D-glucosamine + a (3R)-hydroxyacyl-[ACP] = a UDP-2-N,3-O-bis[(3R)-3-hydroxyacyl]-alpha-D-glucosamine + holo-[ACP] + H(+)</text>
        <dbReference type="Rhea" id="RHEA:53836"/>
        <dbReference type="Rhea" id="RHEA-COMP:9685"/>
        <dbReference type="Rhea" id="RHEA-COMP:9945"/>
        <dbReference type="ChEBI" id="CHEBI:15378"/>
        <dbReference type="ChEBI" id="CHEBI:64479"/>
        <dbReference type="ChEBI" id="CHEBI:78827"/>
        <dbReference type="ChEBI" id="CHEBI:137740"/>
        <dbReference type="ChEBI" id="CHEBI:137748"/>
        <dbReference type="EC" id="2.3.1.191"/>
    </reaction>
</comment>
<keyword evidence="2 7" id="KW-0441">Lipid A biosynthesis</keyword>
<keyword evidence="4 7" id="KW-0677">Repeat</keyword>
<comment type="subunit">
    <text evidence="7">Homotrimer.</text>
</comment>
<dbReference type="CDD" id="cd03352">
    <property type="entry name" value="LbH_LpxD"/>
    <property type="match status" value="1"/>
</dbReference>
<dbReference type="EC" id="2.3.1.191" evidence="7"/>
<dbReference type="EMBL" id="CP013015">
    <property type="protein sequence ID" value="AMM42211.1"/>
    <property type="molecule type" value="Genomic_DNA"/>
</dbReference>
<sequence length="347" mass="37067">MKLSKIAQLLQAELIGDKDVEITGIAPIEKAMPGEITFISNVKYKKYLHTTKASAAIVPLDVVSAPISLIKTENPYLAYARLAKVFYKWNYEFKGISPKAFIGQNVQLGKGVTVYPLAYIDNEAQIGSGTIIFPGVYIGPRVRIGRKAIIYANAVILADCEIGNRVIIHSGAVIGSDGFGFASDRDGKHIKIPQLGTVQIEDDVEIGANTTIDRAALGKTLIKKGTKIDNLVQIAHNVQIGKDSLIIAQVGIAGSTKIGNKVTLAGQVGVVGHVHIGNQAKVGAKTGVAKSIPPATTVASGVPAMPYQTYLKTMAVLPKLPELLERIKLLEKELSTLKGLIGDKNER</sequence>
<dbReference type="InterPro" id="IPR018357">
    <property type="entry name" value="Hexapep_transf_CS"/>
</dbReference>
<feature type="active site" description="Proton acceptor" evidence="7">
    <location>
        <position position="236"/>
    </location>
</feature>
<protein>
    <recommendedName>
        <fullName evidence="7">UDP-3-O-acylglucosamine N-acyltransferase</fullName>
        <ecNumber evidence="7">2.3.1.191</ecNumber>
    </recommendedName>
</protein>
<dbReference type="InterPro" id="IPR020573">
    <property type="entry name" value="UDP_GlcNAc_AcTrfase_non-rep"/>
</dbReference>
<dbReference type="KEGG" id="daw:HS1_002429"/>
<dbReference type="GO" id="GO:0009245">
    <property type="term" value="P:lipid A biosynthetic process"/>
    <property type="evidence" value="ECO:0007669"/>
    <property type="project" value="UniProtKB-UniRule"/>
</dbReference>
<dbReference type="PANTHER" id="PTHR43378:SF2">
    <property type="entry name" value="UDP-3-O-ACYLGLUCOSAMINE N-ACYLTRANSFERASE 1, MITOCHONDRIAL-RELATED"/>
    <property type="match status" value="1"/>
</dbReference>
<dbReference type="HAMAP" id="MF_00523">
    <property type="entry name" value="LpxD"/>
    <property type="match status" value="1"/>
</dbReference>
<dbReference type="Gene3D" id="2.160.10.10">
    <property type="entry name" value="Hexapeptide repeat proteins"/>
    <property type="match status" value="1"/>
</dbReference>
<dbReference type="Pfam" id="PF04613">
    <property type="entry name" value="LpxD"/>
    <property type="match status" value="1"/>
</dbReference>
<proteinExistence type="inferred from homology"/>
<evidence type="ECO:0000256" key="1">
    <source>
        <dbReference type="ARBA" id="ARBA00022516"/>
    </source>
</evidence>
<dbReference type="NCBIfam" id="NF002060">
    <property type="entry name" value="PRK00892.1"/>
    <property type="match status" value="1"/>
</dbReference>
<dbReference type="RefSeq" id="WP_066066013.1">
    <property type="nucleotide sequence ID" value="NZ_CP013015.1"/>
</dbReference>
<gene>
    <name evidence="7" type="primary">lpxD</name>
    <name evidence="9" type="ORF">HS1_002429</name>
</gene>
<organism evidence="9 10">
    <name type="scientific">Desulfofervidus auxilii</name>
    <dbReference type="NCBI Taxonomy" id="1621989"/>
    <lineage>
        <taxon>Bacteria</taxon>
        <taxon>Pseudomonadati</taxon>
        <taxon>Thermodesulfobacteriota</taxon>
        <taxon>Candidatus Desulfofervidia</taxon>
        <taxon>Candidatus Desulfofervidales</taxon>
        <taxon>Candidatus Desulfofervidaceae</taxon>
        <taxon>Candidatus Desulfofervidus</taxon>
    </lineage>
</organism>
<keyword evidence="6 7" id="KW-0012">Acyltransferase</keyword>
<dbReference type="NCBIfam" id="TIGR01853">
    <property type="entry name" value="lipid_A_lpxD"/>
    <property type="match status" value="1"/>
</dbReference>
<keyword evidence="1 7" id="KW-0444">Lipid biosynthesis</keyword>
<dbReference type="InterPro" id="IPR007691">
    <property type="entry name" value="LpxD"/>
</dbReference>
<dbReference type="Pfam" id="PF00132">
    <property type="entry name" value="Hexapep"/>
    <property type="match status" value="1"/>
</dbReference>
<comment type="pathway">
    <text evidence="7">Bacterial outer membrane biogenesis; LPS lipid A biosynthesis.</text>
</comment>
<dbReference type="InterPro" id="IPR011004">
    <property type="entry name" value="Trimer_LpxA-like_sf"/>
</dbReference>
<dbReference type="GO" id="GO:0103118">
    <property type="term" value="F:UDP-3-O-[(3R)-3-hydroxyacyl]-glucosamine N-acyltransferase activity"/>
    <property type="evidence" value="ECO:0007669"/>
    <property type="project" value="UniProtKB-EC"/>
</dbReference>
<evidence type="ECO:0000256" key="6">
    <source>
        <dbReference type="ARBA" id="ARBA00023315"/>
    </source>
</evidence>
<comment type="similarity">
    <text evidence="7">Belongs to the transferase hexapeptide repeat family. LpxD subfamily.</text>
</comment>
<keyword evidence="3 7" id="KW-0808">Transferase</keyword>
<dbReference type="PANTHER" id="PTHR43378">
    <property type="entry name" value="UDP-3-O-ACYLGLUCOSAMINE N-ACYLTRANSFERASE"/>
    <property type="match status" value="1"/>
</dbReference>
<dbReference type="UniPathway" id="UPA00973"/>
<dbReference type="PROSITE" id="PS00101">
    <property type="entry name" value="HEXAPEP_TRANSFERASES"/>
    <property type="match status" value="2"/>
</dbReference>
<dbReference type="Proteomes" id="UP000070560">
    <property type="component" value="Chromosome"/>
</dbReference>
<dbReference type="AlphaFoldDB" id="A0A7U4TJ51"/>
<evidence type="ECO:0000313" key="9">
    <source>
        <dbReference type="EMBL" id="AMM42211.1"/>
    </source>
</evidence>
<evidence type="ECO:0000256" key="2">
    <source>
        <dbReference type="ARBA" id="ARBA00022556"/>
    </source>
</evidence>
<evidence type="ECO:0000256" key="3">
    <source>
        <dbReference type="ARBA" id="ARBA00022679"/>
    </source>
</evidence>
<dbReference type="InterPro" id="IPR001451">
    <property type="entry name" value="Hexapep"/>
</dbReference>
<feature type="domain" description="UDP-3-O-[3-hydroxymyristoyl] glucosamine N-acyltransferase non-repeat region" evidence="8">
    <location>
        <begin position="19"/>
        <end position="84"/>
    </location>
</feature>
<dbReference type="SUPFAM" id="SSF51161">
    <property type="entry name" value="Trimeric LpxA-like enzymes"/>
    <property type="match status" value="1"/>
</dbReference>
<evidence type="ECO:0000256" key="5">
    <source>
        <dbReference type="ARBA" id="ARBA00023098"/>
    </source>
</evidence>
<dbReference type="GO" id="GO:0016410">
    <property type="term" value="F:N-acyltransferase activity"/>
    <property type="evidence" value="ECO:0007669"/>
    <property type="project" value="InterPro"/>
</dbReference>